<keyword evidence="5" id="KW-1185">Reference proteome</keyword>
<evidence type="ECO:0000313" key="4">
    <source>
        <dbReference type="EMBL" id="KAG2635535.1"/>
    </source>
</evidence>
<name>A0A8T0VLH6_PANVG</name>
<feature type="compositionally biased region" description="Low complexity" evidence="2">
    <location>
        <begin position="1"/>
        <end position="24"/>
    </location>
</feature>
<accession>A0A8T0VLH6</accession>
<evidence type="ECO:0000256" key="2">
    <source>
        <dbReference type="SAM" id="MobiDB-lite"/>
    </source>
</evidence>
<evidence type="ECO:0000313" key="5">
    <source>
        <dbReference type="Proteomes" id="UP000823388"/>
    </source>
</evidence>
<feature type="domain" description="GRAM" evidence="3">
    <location>
        <begin position="95"/>
        <end position="179"/>
    </location>
</feature>
<reference evidence="4" key="1">
    <citation type="submission" date="2020-05" db="EMBL/GenBank/DDBJ databases">
        <title>WGS assembly of Panicum virgatum.</title>
        <authorList>
            <person name="Lovell J.T."/>
            <person name="Jenkins J."/>
            <person name="Shu S."/>
            <person name="Juenger T.E."/>
            <person name="Schmutz J."/>
        </authorList>
    </citation>
    <scope>NUCLEOTIDE SEQUENCE</scope>
    <source>
        <strain evidence="4">AP13</strain>
    </source>
</reference>
<feature type="region of interest" description="Disordered" evidence="2">
    <location>
        <begin position="1"/>
        <end position="41"/>
    </location>
</feature>
<dbReference type="SMART" id="SM00568">
    <property type="entry name" value="GRAM"/>
    <property type="match status" value="1"/>
</dbReference>
<dbReference type="InterPro" id="IPR004182">
    <property type="entry name" value="GRAM"/>
</dbReference>
<dbReference type="InterPro" id="IPR037848">
    <property type="entry name" value="GEM-like"/>
</dbReference>
<evidence type="ECO:0000259" key="3">
    <source>
        <dbReference type="SMART" id="SM00568"/>
    </source>
</evidence>
<dbReference type="Pfam" id="PF02893">
    <property type="entry name" value="GRAM"/>
    <property type="match status" value="1"/>
</dbReference>
<evidence type="ECO:0000256" key="1">
    <source>
        <dbReference type="ARBA" id="ARBA00009414"/>
    </source>
</evidence>
<gene>
    <name evidence="4" type="ORF">PVAP13_2NG365200</name>
</gene>
<dbReference type="InterPro" id="IPR011993">
    <property type="entry name" value="PH-like_dom_sf"/>
</dbReference>
<dbReference type="Proteomes" id="UP000823388">
    <property type="component" value="Chromosome 2N"/>
</dbReference>
<dbReference type="Gene3D" id="2.30.29.30">
    <property type="entry name" value="Pleckstrin-homology domain (PH domain)/Phosphotyrosine-binding domain (PTB)"/>
    <property type="match status" value="1"/>
</dbReference>
<sequence>MQPAARGWRSPAAAAEASPYAMPSPVQPASPKGTKEAVKNALSRWGRKVGEATRKAEDLSRNTWQHLRTAPSIAEAALGRIAQGTKVLAEGGHDRIFRQAFSAPPDEQLRKSYACYLSTAAGPVVGVLYLSTARVAFCSDGPLSYEAAAGGDGDGDRKEWSYYKVAIPLHRLRAASASASKLNPAEKFIELVSVDRHEFWFMGFVNYDGAVAHLQEALSGFHNLQA</sequence>
<dbReference type="AlphaFoldDB" id="A0A8T0VLH6"/>
<comment type="similarity">
    <text evidence="1">Belongs to the GEM family.</text>
</comment>
<proteinExistence type="inferred from homology"/>
<dbReference type="OrthoDB" id="640718at2759"/>
<organism evidence="4 5">
    <name type="scientific">Panicum virgatum</name>
    <name type="common">Blackwell switchgrass</name>
    <dbReference type="NCBI Taxonomy" id="38727"/>
    <lineage>
        <taxon>Eukaryota</taxon>
        <taxon>Viridiplantae</taxon>
        <taxon>Streptophyta</taxon>
        <taxon>Embryophyta</taxon>
        <taxon>Tracheophyta</taxon>
        <taxon>Spermatophyta</taxon>
        <taxon>Magnoliopsida</taxon>
        <taxon>Liliopsida</taxon>
        <taxon>Poales</taxon>
        <taxon>Poaceae</taxon>
        <taxon>PACMAD clade</taxon>
        <taxon>Panicoideae</taxon>
        <taxon>Panicodae</taxon>
        <taxon>Paniceae</taxon>
        <taxon>Panicinae</taxon>
        <taxon>Panicum</taxon>
        <taxon>Panicum sect. Hiantes</taxon>
    </lineage>
</organism>
<dbReference type="EMBL" id="CM029040">
    <property type="protein sequence ID" value="KAG2635535.1"/>
    <property type="molecule type" value="Genomic_DNA"/>
</dbReference>
<comment type="caution">
    <text evidence="4">The sequence shown here is derived from an EMBL/GenBank/DDBJ whole genome shotgun (WGS) entry which is preliminary data.</text>
</comment>
<dbReference type="PANTHER" id="PTHR31969">
    <property type="entry name" value="GEM-LIKE PROTEIN 2"/>
    <property type="match status" value="1"/>
</dbReference>
<protein>
    <recommendedName>
        <fullName evidence="3">GRAM domain-containing protein</fullName>
    </recommendedName>
</protein>